<gene>
    <name evidence="2" type="ORF">SAMN05421803_106192</name>
</gene>
<dbReference type="RefSeq" id="WP_073379474.1">
    <property type="nucleotide sequence ID" value="NZ_FQZK01000006.1"/>
</dbReference>
<feature type="transmembrane region" description="Helical" evidence="1">
    <location>
        <begin position="91"/>
        <end position="111"/>
    </location>
</feature>
<protein>
    <recommendedName>
        <fullName evidence="4">DUF1345 domain-containing protein</fullName>
    </recommendedName>
</protein>
<accession>A0A1M6JMK1</accession>
<dbReference type="Proteomes" id="UP000184452">
    <property type="component" value="Unassembled WGS sequence"/>
</dbReference>
<keyword evidence="1" id="KW-1133">Transmembrane helix</keyword>
<dbReference type="OrthoDB" id="64737at2"/>
<feature type="transmembrane region" description="Helical" evidence="1">
    <location>
        <begin position="12"/>
        <end position="34"/>
    </location>
</feature>
<evidence type="ECO:0000313" key="2">
    <source>
        <dbReference type="EMBL" id="SHJ47937.1"/>
    </source>
</evidence>
<evidence type="ECO:0008006" key="4">
    <source>
        <dbReference type="Google" id="ProtNLM"/>
    </source>
</evidence>
<feature type="transmembrane region" description="Helical" evidence="1">
    <location>
        <begin position="117"/>
        <end position="138"/>
    </location>
</feature>
<keyword evidence="1" id="KW-0472">Membrane</keyword>
<name>A0A1M6JMK1_9ACTN</name>
<dbReference type="InterPro" id="IPR009781">
    <property type="entry name" value="DUF1345"/>
</dbReference>
<feature type="transmembrane region" description="Helical" evidence="1">
    <location>
        <begin position="40"/>
        <end position="58"/>
    </location>
</feature>
<evidence type="ECO:0000256" key="1">
    <source>
        <dbReference type="SAM" id="Phobius"/>
    </source>
</evidence>
<dbReference type="Pfam" id="PF07077">
    <property type="entry name" value="DUF1345"/>
    <property type="match status" value="1"/>
</dbReference>
<dbReference type="EMBL" id="FQZK01000006">
    <property type="protein sequence ID" value="SHJ47937.1"/>
    <property type="molecule type" value="Genomic_DNA"/>
</dbReference>
<proteinExistence type="predicted"/>
<reference evidence="2 3" key="1">
    <citation type="submission" date="2016-11" db="EMBL/GenBank/DDBJ databases">
        <authorList>
            <person name="Jaros S."/>
            <person name="Januszkiewicz K."/>
            <person name="Wedrychowicz H."/>
        </authorList>
    </citation>
    <scope>NUCLEOTIDE SEQUENCE [LARGE SCALE GENOMIC DNA]</scope>
    <source>
        <strain evidence="2 3">CGMCC 4.5723</strain>
    </source>
</reference>
<feature type="transmembrane region" description="Helical" evidence="1">
    <location>
        <begin position="196"/>
        <end position="218"/>
    </location>
</feature>
<organism evidence="2 3">
    <name type="scientific">Nocardiopsis flavescens</name>
    <dbReference type="NCBI Taxonomy" id="758803"/>
    <lineage>
        <taxon>Bacteria</taxon>
        <taxon>Bacillati</taxon>
        <taxon>Actinomycetota</taxon>
        <taxon>Actinomycetes</taxon>
        <taxon>Streptosporangiales</taxon>
        <taxon>Nocardiopsidaceae</taxon>
        <taxon>Nocardiopsis</taxon>
    </lineage>
</organism>
<keyword evidence="1" id="KW-0812">Transmembrane</keyword>
<dbReference type="STRING" id="758803.SAMN05421803_106192"/>
<dbReference type="AlphaFoldDB" id="A0A1M6JMK1"/>
<sequence length="221" mass="24017">MTTTATRTGFAALALTRLVELLILLLGLFLIFGGDPEEDLGLLLLWDAAVLAYLAAGIRAVRRRALRGPGPGEGVPRPRRRWEHVLRPRRFILVFPVLAGFTGLSAALLVLDFRDDAAVGSAIAGFGALTMVLGWVLLHSGYARSYRARDEDERGLEFPGTGHPTMPDYLYFSFVMGSTFAVSDVAVVTTRMRWHVMLHGILAFFYNAVVLATAIGVVTGG</sequence>
<evidence type="ECO:0000313" key="3">
    <source>
        <dbReference type="Proteomes" id="UP000184452"/>
    </source>
</evidence>
<keyword evidence="3" id="KW-1185">Reference proteome</keyword>